<feature type="compositionally biased region" description="Basic and acidic residues" evidence="2">
    <location>
        <begin position="143"/>
        <end position="155"/>
    </location>
</feature>
<feature type="region of interest" description="Disordered" evidence="2">
    <location>
        <begin position="317"/>
        <end position="346"/>
    </location>
</feature>
<feature type="region of interest" description="Disordered" evidence="2">
    <location>
        <begin position="130"/>
        <end position="174"/>
    </location>
</feature>
<proteinExistence type="predicted"/>
<feature type="coiled-coil region" evidence="1">
    <location>
        <begin position="180"/>
        <end position="267"/>
    </location>
</feature>
<reference evidence="3" key="1">
    <citation type="submission" date="2023-07" db="EMBL/GenBank/DDBJ databases">
        <authorList>
            <consortium name="CYATHOMIX"/>
        </authorList>
    </citation>
    <scope>NUCLEOTIDE SEQUENCE</scope>
    <source>
        <strain evidence="3">N/A</strain>
    </source>
</reference>
<dbReference type="EMBL" id="CATQJL010000112">
    <property type="protein sequence ID" value="CAJ0593123.1"/>
    <property type="molecule type" value="Genomic_DNA"/>
</dbReference>
<gene>
    <name evidence="3" type="ORF">CYNAS_LOCUS5106</name>
</gene>
<feature type="compositionally biased region" description="Polar residues" evidence="2">
    <location>
        <begin position="16"/>
        <end position="34"/>
    </location>
</feature>
<protein>
    <submittedName>
        <fullName evidence="3">Uncharacterized protein</fullName>
    </submittedName>
</protein>
<evidence type="ECO:0000256" key="2">
    <source>
        <dbReference type="SAM" id="MobiDB-lite"/>
    </source>
</evidence>
<evidence type="ECO:0000313" key="4">
    <source>
        <dbReference type="Proteomes" id="UP001176961"/>
    </source>
</evidence>
<evidence type="ECO:0000256" key="1">
    <source>
        <dbReference type="SAM" id="Coils"/>
    </source>
</evidence>
<keyword evidence="1" id="KW-0175">Coiled coil</keyword>
<name>A0AA36GJT9_CYLNA</name>
<keyword evidence="4" id="KW-1185">Reference proteome</keyword>
<accession>A0AA36GJT9</accession>
<sequence>MASFMKMFKNKKGSNKENLPNLNRSSTLDSSSAPTDDFVRRRNDAGVYTGESRRSKEMHIPNPYSVVTAPKTTRGPRSCPGAPMDDRSYRNSMSQRGKPFNDRYSTMNSSLRYENVGRKRNEMYHHETILEYGSESANSSRESPPDRQSRKEMARRQNHRYYSSALTDSTDDDDGANMQILQLEAKLKRAKELIRSTRRDMTERIEELQDEIDRKSRDYDTLKWHYKQARKAIEDERKINARQSKKLQQALEEVSRLKAMLTEHSDDNSFLIPYCGGLPPMGYDSGAGEALCSLAEAQGEGVGDRLCSLGDVNGDNVSEGLSSQTEHTTTRESTAEPNNKMDNPDDMQDEVRVFRTAECDTPPPERPRAAGSPVEPLSSYIPLPEFTLSNGVIPQRSLSDTDIRALVLQEEQKEEVRKEQQHLVENLKSRSSSIRKDYDYYVKGYNEKMDEEGSVSSSDDETYRIIERQLKKRGEVVRFQPPRVTVQPRHYKRFGKMERCALAEFDYLQDISTDVSALQSSPEAHHSIAI</sequence>
<comment type="caution">
    <text evidence="3">The sequence shown here is derived from an EMBL/GenBank/DDBJ whole genome shotgun (WGS) entry which is preliminary data.</text>
</comment>
<feature type="region of interest" description="Disordered" evidence="2">
    <location>
        <begin position="1"/>
        <end position="105"/>
    </location>
</feature>
<feature type="compositionally biased region" description="Polar residues" evidence="2">
    <location>
        <begin position="317"/>
        <end position="327"/>
    </location>
</feature>
<organism evidence="3 4">
    <name type="scientific">Cylicocyclus nassatus</name>
    <name type="common">Nematode worm</name>
    <dbReference type="NCBI Taxonomy" id="53992"/>
    <lineage>
        <taxon>Eukaryota</taxon>
        <taxon>Metazoa</taxon>
        <taxon>Ecdysozoa</taxon>
        <taxon>Nematoda</taxon>
        <taxon>Chromadorea</taxon>
        <taxon>Rhabditida</taxon>
        <taxon>Rhabditina</taxon>
        <taxon>Rhabditomorpha</taxon>
        <taxon>Strongyloidea</taxon>
        <taxon>Strongylidae</taxon>
        <taxon>Cylicocyclus</taxon>
    </lineage>
</organism>
<dbReference type="AlphaFoldDB" id="A0AA36GJT9"/>
<dbReference type="Proteomes" id="UP001176961">
    <property type="component" value="Unassembled WGS sequence"/>
</dbReference>
<evidence type="ECO:0000313" key="3">
    <source>
        <dbReference type="EMBL" id="CAJ0593123.1"/>
    </source>
</evidence>